<evidence type="ECO:0000256" key="3">
    <source>
        <dbReference type="PROSITE-ProRule" id="PRU00023"/>
    </source>
</evidence>
<name>A0A7S4S0S1_9STRA</name>
<dbReference type="GO" id="GO:0051015">
    <property type="term" value="F:actin filament binding"/>
    <property type="evidence" value="ECO:0007669"/>
    <property type="project" value="TreeGrafter"/>
</dbReference>
<evidence type="ECO:0000256" key="1">
    <source>
        <dbReference type="ARBA" id="ARBA00022737"/>
    </source>
</evidence>
<dbReference type="Pfam" id="PF12796">
    <property type="entry name" value="Ank_2"/>
    <property type="match status" value="1"/>
</dbReference>
<dbReference type="SMART" id="SM00248">
    <property type="entry name" value="ANK"/>
    <property type="match status" value="4"/>
</dbReference>
<accession>A0A7S4S0S1</accession>
<dbReference type="InterPro" id="IPR002110">
    <property type="entry name" value="Ankyrin_rpt"/>
</dbReference>
<feature type="repeat" description="ANK" evidence="3">
    <location>
        <begin position="84"/>
        <end position="117"/>
    </location>
</feature>
<organism evidence="4">
    <name type="scientific">Ditylum brightwellii</name>
    <dbReference type="NCBI Taxonomy" id="49249"/>
    <lineage>
        <taxon>Eukaryota</taxon>
        <taxon>Sar</taxon>
        <taxon>Stramenopiles</taxon>
        <taxon>Ochrophyta</taxon>
        <taxon>Bacillariophyta</taxon>
        <taxon>Mediophyceae</taxon>
        <taxon>Lithodesmiophycidae</taxon>
        <taxon>Lithodesmiales</taxon>
        <taxon>Lithodesmiaceae</taxon>
        <taxon>Ditylum</taxon>
    </lineage>
</organism>
<dbReference type="AlphaFoldDB" id="A0A7S4S0S1"/>
<dbReference type="PANTHER" id="PTHR24153">
    <property type="entry name" value="ESPIN"/>
    <property type="match status" value="1"/>
</dbReference>
<protein>
    <submittedName>
        <fullName evidence="4">Uncharacterized protein</fullName>
    </submittedName>
</protein>
<proteinExistence type="predicted"/>
<dbReference type="GO" id="GO:0051017">
    <property type="term" value="P:actin filament bundle assembly"/>
    <property type="evidence" value="ECO:0007669"/>
    <property type="project" value="TreeGrafter"/>
</dbReference>
<dbReference type="PANTHER" id="PTHR24153:SF8">
    <property type="entry name" value="FORKED, ISOFORM F"/>
    <property type="match status" value="1"/>
</dbReference>
<dbReference type="Gene3D" id="1.25.40.20">
    <property type="entry name" value="Ankyrin repeat-containing domain"/>
    <property type="match status" value="1"/>
</dbReference>
<reference evidence="4" key="1">
    <citation type="submission" date="2021-01" db="EMBL/GenBank/DDBJ databases">
        <authorList>
            <person name="Corre E."/>
            <person name="Pelletier E."/>
            <person name="Niang G."/>
            <person name="Scheremetjew M."/>
            <person name="Finn R."/>
            <person name="Kale V."/>
            <person name="Holt S."/>
            <person name="Cochrane G."/>
            <person name="Meng A."/>
            <person name="Brown T."/>
            <person name="Cohen L."/>
        </authorList>
    </citation>
    <scope>NUCLEOTIDE SEQUENCE</scope>
    <source>
        <strain evidence="4">GSO104</strain>
    </source>
</reference>
<evidence type="ECO:0000256" key="2">
    <source>
        <dbReference type="ARBA" id="ARBA00023043"/>
    </source>
</evidence>
<dbReference type="EMBL" id="HBNS01035044">
    <property type="protein sequence ID" value="CAE4630950.1"/>
    <property type="molecule type" value="Transcribed_RNA"/>
</dbReference>
<sequence>MICPIALEEKYNNRTVLDLALNNRPDTSWEAVILLLKKYAEAALERNEDDKIFLHLLLEEGAPLDVISLFLKIWPSAIKEMDCYGQTPLHLALKVGASLDVISSLLNSWPDATKEKDFCGETPLYVACRLGTSFESIHLLLRSCPDAIKVKDINRSTPLHAACEGKASFDIIHLLLRSWPDAINEKDMLRDNPLDLASTFISSLEVFLLLLDTWLDFPENKSIHKVESLRKNARIIIDRLLVQILIFLNDEVNTCPKESMSFFTNIKWQKGVLMFINKYPSIVKTMDLKTNLMASFLSAVGKCCSLATMCEVIKNEQELLKGVECLLVK</sequence>
<evidence type="ECO:0000313" key="4">
    <source>
        <dbReference type="EMBL" id="CAE4630950.1"/>
    </source>
</evidence>
<gene>
    <name evidence="4" type="ORF">DBRI00130_LOCUS27359</name>
</gene>
<dbReference type="SUPFAM" id="SSF48403">
    <property type="entry name" value="Ankyrin repeat"/>
    <property type="match status" value="1"/>
</dbReference>
<keyword evidence="1" id="KW-0677">Repeat</keyword>
<dbReference type="PROSITE" id="PS50088">
    <property type="entry name" value="ANK_REPEAT"/>
    <property type="match status" value="1"/>
</dbReference>
<dbReference type="GO" id="GO:0005737">
    <property type="term" value="C:cytoplasm"/>
    <property type="evidence" value="ECO:0007669"/>
    <property type="project" value="TreeGrafter"/>
</dbReference>
<dbReference type="InterPro" id="IPR052420">
    <property type="entry name" value="Espin/Espin-like"/>
</dbReference>
<keyword evidence="2 3" id="KW-0040">ANK repeat</keyword>
<dbReference type="InterPro" id="IPR036770">
    <property type="entry name" value="Ankyrin_rpt-contain_sf"/>
</dbReference>